<protein>
    <submittedName>
        <fullName evidence="1">Fe-S protein</fullName>
    </submittedName>
</protein>
<evidence type="ECO:0000313" key="2">
    <source>
        <dbReference type="Proteomes" id="UP000030853"/>
    </source>
</evidence>
<dbReference type="Pfam" id="PF06945">
    <property type="entry name" value="DUF1289"/>
    <property type="match status" value="1"/>
</dbReference>
<dbReference type="EMBL" id="JTJJ01000051">
    <property type="protein sequence ID" value="KHJ67399.1"/>
    <property type="molecule type" value="Genomic_DNA"/>
</dbReference>
<gene>
    <name evidence="1" type="ORF">QU24_14495</name>
</gene>
<dbReference type="AlphaFoldDB" id="A0A0B1R447"/>
<name>A0A0B1R447_9GAMM</name>
<sequence length="58" mass="6739">MSVKSPCIDICIFEGKSGWCRACGRTRKEAQEWRKMSPYHRKAIERALKDRVAALEIK</sequence>
<reference evidence="1 2" key="1">
    <citation type="submission" date="2014-11" db="EMBL/GenBank/DDBJ databases">
        <title>Genome sequencing of Pantoea rodasii ND03.</title>
        <authorList>
            <person name="Muhamad Yunos N.Y."/>
            <person name="Chan K.-G."/>
        </authorList>
    </citation>
    <scope>NUCLEOTIDE SEQUENCE [LARGE SCALE GENOMIC DNA]</scope>
    <source>
        <strain evidence="1 2">ND03</strain>
    </source>
</reference>
<proteinExistence type="predicted"/>
<organism evidence="1 2">
    <name type="scientific">Pantoea rodasii</name>
    <dbReference type="NCBI Taxonomy" id="1076549"/>
    <lineage>
        <taxon>Bacteria</taxon>
        <taxon>Pseudomonadati</taxon>
        <taxon>Pseudomonadota</taxon>
        <taxon>Gammaproteobacteria</taxon>
        <taxon>Enterobacterales</taxon>
        <taxon>Erwiniaceae</taxon>
        <taxon>Pantoea</taxon>
    </lineage>
</organism>
<dbReference type="RefSeq" id="WP_039332337.1">
    <property type="nucleotide sequence ID" value="NZ_JTJJ01000051.1"/>
</dbReference>
<evidence type="ECO:0000313" key="1">
    <source>
        <dbReference type="EMBL" id="KHJ67399.1"/>
    </source>
</evidence>
<dbReference type="InterPro" id="IPR010710">
    <property type="entry name" value="DUF1289"/>
</dbReference>
<comment type="caution">
    <text evidence="1">The sequence shown here is derived from an EMBL/GenBank/DDBJ whole genome shotgun (WGS) entry which is preliminary data.</text>
</comment>
<dbReference type="Proteomes" id="UP000030853">
    <property type="component" value="Unassembled WGS sequence"/>
</dbReference>
<accession>A0A0B1R447</accession>